<dbReference type="Proteomes" id="UP000608754">
    <property type="component" value="Unassembled WGS sequence"/>
</dbReference>
<name>A0A8J7FYT3_9FLAO</name>
<dbReference type="RefSeq" id="WP_194183705.1">
    <property type="nucleotide sequence ID" value="NZ_JADGIK010000009.1"/>
</dbReference>
<evidence type="ECO:0000256" key="1">
    <source>
        <dbReference type="SAM" id="Phobius"/>
    </source>
</evidence>
<reference evidence="2" key="1">
    <citation type="submission" date="2020-10" db="EMBL/GenBank/DDBJ databases">
        <authorList>
            <person name="Lu T."/>
            <person name="Wang Q."/>
            <person name="Han X."/>
        </authorList>
    </citation>
    <scope>NUCLEOTIDE SEQUENCE</scope>
    <source>
        <strain evidence="2">WQ 117</strain>
    </source>
</reference>
<comment type="caution">
    <text evidence="2">The sequence shown here is derived from an EMBL/GenBank/DDBJ whole genome shotgun (WGS) entry which is preliminary data.</text>
</comment>
<evidence type="ECO:0000313" key="3">
    <source>
        <dbReference type="Proteomes" id="UP000608754"/>
    </source>
</evidence>
<feature type="transmembrane region" description="Helical" evidence="1">
    <location>
        <begin position="12"/>
        <end position="32"/>
    </location>
</feature>
<dbReference type="AlphaFoldDB" id="A0A8J7FYT3"/>
<keyword evidence="1" id="KW-0812">Transmembrane</keyword>
<sequence>MFKKKWFKITSIALASVIAILFILSIIITSLINHKLPDIIAEKNDTPYHFKYKNLNFSLLNSSLLLKDVEVSPKDSTLIRDSIDVTGKVKEINIVGVNFLKLINKKELAALSIKIIEPNVNFYYSTEKKQKDTTQTKVGQSIDVNSIVIKRGNFNMYSSSGKEQLSKVKNINIEFGGIKFNERTIEKKIPFKFQHFEIKIDTMFFKMNENQYMVSSNVKWNDKELILNDYRLKPTRMNGEKYLPNTSESDIFDIEAPNLTLANTDWGFDQFDKFYFKSDLVKFKNPNINIITAYESNKISKEKVKINPNQTQLINVKKFEIENGKVKMWHSDAQRFKFYIQNVACNIEGIKLNELTRTEQIPIDYKTFRIKLDSMYYELNEMQYVQASSLDLSTKNLVLKNFKMKPLVSNQHFLKNKTSSNTLLDVEAPILTLNNNEWGFRNDQFYFKTNSIKLDEVVLKLLKQKNEKQVAKKAENATNKFLINFDLQVDTIQIKKSRFLANQKFDFDNVDITFLGLKNNYGKELDIQNVIVKNPKFTIFGQPKRVAQRANNAEKTFHDIIKIKNTSIQNGILQMIPYGSKSPNFTLKQFNLGFANLKVDPKTVKNSIPFIYDGVNLKSAGIDFDMSEFYKLNTSNLQFQNGSLVVNQVKLQPKLNRQTFVNQLKKEADMYNVSVNQLKGEGIKWGIDSGQDFFLNATEMTLDGMYANIFRSKIPADDTSKKTMFSEKLRKMKIGLGINQLNIVKSKLEYEEEGPNSNGTGKLSFTDINAVAKNVNSGYKKSSLPDVNLNWHSNFMQGKMYANWTFNPMNTSEKFNIKGWIKNMPAKSMDPFLKPYLKVSAEGQFNEINFNFTGNDFKAGGDFDIRYNNLKVNILKDSGEKRKLLSAIGNVLVSKNDKGEGKVAKVEGVERDSQKSFFNFFLACILDGLKQTLLII</sequence>
<dbReference type="EMBL" id="JADGIK010000009">
    <property type="protein sequence ID" value="MBF0598158.1"/>
    <property type="molecule type" value="Genomic_DNA"/>
</dbReference>
<keyword evidence="3" id="KW-1185">Reference proteome</keyword>
<evidence type="ECO:0000313" key="2">
    <source>
        <dbReference type="EMBL" id="MBF0598158.1"/>
    </source>
</evidence>
<protein>
    <recommendedName>
        <fullName evidence="4">DUF748 domain-containing protein</fullName>
    </recommendedName>
</protein>
<organism evidence="2 3">
    <name type="scientific">Faecalibacter rhinopitheci</name>
    <dbReference type="NCBI Taxonomy" id="2779678"/>
    <lineage>
        <taxon>Bacteria</taxon>
        <taxon>Pseudomonadati</taxon>
        <taxon>Bacteroidota</taxon>
        <taxon>Flavobacteriia</taxon>
        <taxon>Flavobacteriales</taxon>
        <taxon>Weeksellaceae</taxon>
        <taxon>Faecalibacter</taxon>
    </lineage>
</organism>
<evidence type="ECO:0008006" key="4">
    <source>
        <dbReference type="Google" id="ProtNLM"/>
    </source>
</evidence>
<accession>A0A8J7FYT3</accession>
<gene>
    <name evidence="2" type="ORF">IM532_12035</name>
</gene>
<proteinExistence type="predicted"/>
<keyword evidence="1" id="KW-1133">Transmembrane helix</keyword>
<keyword evidence="1" id="KW-0472">Membrane</keyword>